<dbReference type="SUPFAM" id="SSF50998">
    <property type="entry name" value="Quinoprotein alcohol dehydrogenase-like"/>
    <property type="match status" value="1"/>
</dbReference>
<feature type="domain" description="Nephrocystin 3-like N-terminal" evidence="4">
    <location>
        <begin position="21"/>
        <end position="189"/>
    </location>
</feature>
<dbReference type="InterPro" id="IPR027417">
    <property type="entry name" value="P-loop_NTPase"/>
</dbReference>
<protein>
    <recommendedName>
        <fullName evidence="7">NACHT domain-containing protein</fullName>
    </recommendedName>
</protein>
<keyword evidence="1" id="KW-0677">Repeat</keyword>
<dbReference type="Proteomes" id="UP001276659">
    <property type="component" value="Unassembled WGS sequence"/>
</dbReference>
<dbReference type="SUPFAM" id="SSF52540">
    <property type="entry name" value="P-loop containing nucleoside triphosphate hydrolases"/>
    <property type="match status" value="1"/>
</dbReference>
<dbReference type="Gene3D" id="2.130.10.10">
    <property type="entry name" value="YVTN repeat-like/Quinoprotein amine dehydrogenase"/>
    <property type="match status" value="2"/>
</dbReference>
<evidence type="ECO:0000259" key="2">
    <source>
        <dbReference type="Pfam" id="PF12894"/>
    </source>
</evidence>
<dbReference type="InterPro" id="IPR056884">
    <property type="entry name" value="NPHP3-like_N"/>
</dbReference>
<comment type="caution">
    <text evidence="5">The sequence shown here is derived from an EMBL/GenBank/DDBJ whole genome shotgun (WGS) entry which is preliminary data.</text>
</comment>
<accession>A0AAD9Z1C0</accession>
<evidence type="ECO:0000259" key="3">
    <source>
        <dbReference type="Pfam" id="PF22939"/>
    </source>
</evidence>
<feature type="domain" description="Anaphase-promoting complex subunit 4-like WD40" evidence="2">
    <location>
        <begin position="911"/>
        <end position="969"/>
    </location>
</feature>
<dbReference type="AlphaFoldDB" id="A0AAD9Z1C0"/>
<dbReference type="PANTHER" id="PTHR10039:SF16">
    <property type="entry name" value="GPI INOSITOL-DEACYLASE"/>
    <property type="match status" value="1"/>
</dbReference>
<evidence type="ECO:0000313" key="5">
    <source>
        <dbReference type="EMBL" id="KAK3168738.1"/>
    </source>
</evidence>
<dbReference type="Pfam" id="PF12894">
    <property type="entry name" value="ANAPC4_WD40"/>
    <property type="match status" value="1"/>
</dbReference>
<evidence type="ECO:0000313" key="6">
    <source>
        <dbReference type="Proteomes" id="UP001276659"/>
    </source>
</evidence>
<name>A0AAD9Z1C0_9LECA</name>
<feature type="domain" description="GPI inositol-deacylase winged helix" evidence="3">
    <location>
        <begin position="298"/>
        <end position="372"/>
    </location>
</feature>
<organism evidence="5 6">
    <name type="scientific">Lepraria neglecta</name>
    <dbReference type="NCBI Taxonomy" id="209136"/>
    <lineage>
        <taxon>Eukaryota</taxon>
        <taxon>Fungi</taxon>
        <taxon>Dikarya</taxon>
        <taxon>Ascomycota</taxon>
        <taxon>Pezizomycotina</taxon>
        <taxon>Lecanoromycetes</taxon>
        <taxon>OSLEUM clade</taxon>
        <taxon>Lecanoromycetidae</taxon>
        <taxon>Lecanorales</taxon>
        <taxon>Lecanorineae</taxon>
        <taxon>Stereocaulaceae</taxon>
        <taxon>Lepraria</taxon>
    </lineage>
</organism>
<reference evidence="5" key="1">
    <citation type="submission" date="2022-11" db="EMBL/GenBank/DDBJ databases">
        <title>Chromosomal genome sequence assembly and mating type (MAT) locus characterization of the leprose asexual lichenized fungus Lepraria neglecta (Nyl.) Erichsen.</title>
        <authorList>
            <person name="Allen J.L."/>
            <person name="Pfeffer B."/>
        </authorList>
    </citation>
    <scope>NUCLEOTIDE SEQUENCE</scope>
    <source>
        <strain evidence="5">Allen 5258</strain>
    </source>
</reference>
<sequence>MGVRERAEDELKTFRSRAISGTCQWITHKQGFVEWIEGREVSQSPSIFWLIGLPAMGKTVLASYVVDYLLIHGDSRDCQYHFFSANHQNKRTAAYCLRSIASQLALANEEFREKLFTLREETGISFSSQDQNFSVIWEKIFEGIIFKMKVEPLYWVLDAFDEADVPSTLISTLMKIRSLTPIRIFITSRPTRIPSGLATCGSSINTCFLSEDDTGGDILAYVRKAVHEALPDDEQQIRDGIIDQVLSKAGGSFLWVKLALETLHDNWHTQDDIRKVLTEMPKGMEHLYIRMLENIEAQSRRLQLMAKRILTWAACCWRPLGIPELQAALEPEFSGFVRLQETIVQICGNFISVDNDKVSLIHTTARQFLLSGRDGAPAFIDSGHGHEHIATVCLRHLSDEKWKRIFKTVENSTITAAGTAPRKNRLLLAEKGNPFLGYSVYYYAYHVSKSSLDSEQLPAVLKNFFIRYCLSWIEAIALSRNLRYLTRSAQFLKAYAKRRSRRPNLNDVDSPLTLTDPDSDDSRNIHLWAIDFIRIGGKFGPNLIQSPSSVYRLIPPFCPRASMIGTVYGPQERSISVTGLPSEGWDDCLASVSVGKEDAASKVLAADAFFLTLVSSSGTVVVWYAETCEEARRIQHGEYISFMEMNRSHILLATAGTESYRIWDISSGRQLYRLEKTARALTMAIAFGSAASELFVGLDDCSVTCYDLETSRQKWRFTVPTYGEYHGCPLIMTISPDLTKLAVAWRGKLPVVWDMSGTEPQRPLRCRVRSSTDALFSPLTMQWQADANSILVLCHNTKLIEWHIYDEEQHEFDHVKPHEMTVSQDGNFLLTSNHVGTISVFTFPRLSLIYQLVNENEFIENLAFSPDGQRFYDIRGSICNVWEPDALVRPDDCELEDRGSSIATEPVITRDESSQTHVTALAYGFADKFYCAGREDGTVCIHDANDGKRVRKVSAHSSHSSIIILAWSYSDKYIVSGDDSGRIVAKRVELKESNAFGVFPVFDFRVDEPVQQFLLNESEKLLLISTSSTDRIWDLKAKKELCCRRWSSSQGRRWIQHPFRRELLIWIDPSVVHAYSWKALEHADPVQTPPAESVPPNLSASHGKVVHWVALTNNKQYIVYLSGAGHTDTRLSSGLHLEFLSTSDLQVQHPHLLTSDCMTDLAAQIKRLIGTYQDRIVFLDHDYWLCTWTIDAGFNDVKRHFFLPKDWLNHNTLHMATINAHGTFFCPKHGDVAIVRHGMRF</sequence>
<dbReference type="PANTHER" id="PTHR10039">
    <property type="entry name" value="AMELOGENIN"/>
    <property type="match status" value="1"/>
</dbReference>
<dbReference type="InterPro" id="IPR024977">
    <property type="entry name" value="Apc4-like_WD40_dom"/>
</dbReference>
<dbReference type="Pfam" id="PF22939">
    <property type="entry name" value="WHD_GPIID"/>
    <property type="match status" value="1"/>
</dbReference>
<evidence type="ECO:0000256" key="1">
    <source>
        <dbReference type="ARBA" id="ARBA00022737"/>
    </source>
</evidence>
<dbReference type="SUPFAM" id="SSF50978">
    <property type="entry name" value="WD40 repeat-like"/>
    <property type="match status" value="1"/>
</dbReference>
<dbReference type="InterPro" id="IPR015943">
    <property type="entry name" value="WD40/YVTN_repeat-like_dom_sf"/>
</dbReference>
<evidence type="ECO:0000259" key="4">
    <source>
        <dbReference type="Pfam" id="PF24883"/>
    </source>
</evidence>
<proteinExistence type="predicted"/>
<keyword evidence="6" id="KW-1185">Reference proteome</keyword>
<evidence type="ECO:0008006" key="7">
    <source>
        <dbReference type="Google" id="ProtNLM"/>
    </source>
</evidence>
<dbReference type="EMBL" id="JASNWA010000010">
    <property type="protein sequence ID" value="KAK3168738.1"/>
    <property type="molecule type" value="Genomic_DNA"/>
</dbReference>
<dbReference type="InterPro" id="IPR036322">
    <property type="entry name" value="WD40_repeat_dom_sf"/>
</dbReference>
<dbReference type="InterPro" id="IPR011047">
    <property type="entry name" value="Quinoprotein_ADH-like_sf"/>
</dbReference>
<dbReference type="InterPro" id="IPR054471">
    <property type="entry name" value="GPIID_WHD"/>
</dbReference>
<gene>
    <name evidence="5" type="ORF">OEA41_005186</name>
</gene>
<dbReference type="Pfam" id="PF24883">
    <property type="entry name" value="NPHP3_N"/>
    <property type="match status" value="1"/>
</dbReference>
<dbReference type="Gene3D" id="3.40.50.300">
    <property type="entry name" value="P-loop containing nucleotide triphosphate hydrolases"/>
    <property type="match status" value="1"/>
</dbReference>